<organism evidence="2">
    <name type="scientific">uncultured Alphaproteobacteria bacterium</name>
    <dbReference type="NCBI Taxonomy" id="91750"/>
    <lineage>
        <taxon>Bacteria</taxon>
        <taxon>Pseudomonadati</taxon>
        <taxon>Pseudomonadota</taxon>
        <taxon>Alphaproteobacteria</taxon>
        <taxon>environmental samples</taxon>
    </lineage>
</organism>
<evidence type="ECO:0000256" key="1">
    <source>
        <dbReference type="SAM" id="Phobius"/>
    </source>
</evidence>
<feature type="transmembrane region" description="Helical" evidence="1">
    <location>
        <begin position="221"/>
        <end position="240"/>
    </location>
</feature>
<keyword evidence="1" id="KW-0472">Membrane</keyword>
<feature type="transmembrane region" description="Helical" evidence="1">
    <location>
        <begin position="118"/>
        <end position="138"/>
    </location>
</feature>
<feature type="transmembrane region" description="Helical" evidence="1">
    <location>
        <begin position="246"/>
        <end position="263"/>
    </location>
</feature>
<feature type="transmembrane region" description="Helical" evidence="1">
    <location>
        <begin position="29"/>
        <end position="50"/>
    </location>
</feature>
<name>A0A6M4NPC2_9PROT</name>
<feature type="transmembrane region" description="Helical" evidence="1">
    <location>
        <begin position="56"/>
        <end position="78"/>
    </location>
</feature>
<feature type="transmembrane region" description="Helical" evidence="1">
    <location>
        <begin position="275"/>
        <end position="296"/>
    </location>
</feature>
<feature type="transmembrane region" description="Helical" evidence="1">
    <location>
        <begin position="90"/>
        <end position="106"/>
    </location>
</feature>
<evidence type="ECO:0000313" key="2">
    <source>
        <dbReference type="EMBL" id="QJR98224.1"/>
    </source>
</evidence>
<reference evidence="2" key="1">
    <citation type="submission" date="2020-01" db="EMBL/GenBank/DDBJ databases">
        <title>Gastrointestinal microbiota of LL stock colony Peromyscus leucopus.</title>
        <authorList>
            <person name="Milovic A."/>
            <person name="Bassam K."/>
            <person name="Keay E."/>
            <person name="Barbour A.G."/>
        </authorList>
    </citation>
    <scope>NUCLEOTIDE SEQUENCE</scope>
    <source>
        <strain evidence="2">LL90</strain>
    </source>
</reference>
<dbReference type="AlphaFoldDB" id="A0A6M4NPC2"/>
<accession>A0A6M4NPC2</accession>
<keyword evidence="1" id="KW-1133">Transmembrane helix</keyword>
<keyword evidence="1" id="KW-0812">Transmembrane</keyword>
<proteinExistence type="predicted"/>
<protein>
    <recommendedName>
        <fullName evidence="3">EamA domain-containing protein</fullName>
    </recommendedName>
</protein>
<sequence length="300" mass="33293">MLWIINGLIYGFFTAVYTLFNQHYKLNGYLLGIWRGIGISVFFFPFCFLFEVPSSAFYWFLLTAQGVMIAVYDSHLFFASAKYGAGPTSRVMALTAMATTIFWWALTPEQFQNMLNDGTTVITIILLLFGFTVSYWYMIKSQVSEQLAEYMLPAILSLAGMSIATKEIAMRGSSVWSAIVYYLTVATFVSGAVNAFWFIRQQKTGLKDFVKEVFAPKAVKAGLYIIAFSAALITAKTLALRVAPNPGYVTALLLTAPIFVFGLNKYNKIPDNISVQAGFSMIGFLIALMLLVNGNFGVSD</sequence>
<evidence type="ECO:0008006" key="3">
    <source>
        <dbReference type="Google" id="ProtNLM"/>
    </source>
</evidence>
<dbReference type="EMBL" id="MN990729">
    <property type="protein sequence ID" value="QJR98224.1"/>
    <property type="molecule type" value="Genomic_DNA"/>
</dbReference>
<gene>
    <name evidence="2" type="ORF">PlAlph_2290</name>
</gene>
<feature type="transmembrane region" description="Helical" evidence="1">
    <location>
        <begin position="175"/>
        <end position="200"/>
    </location>
</feature>